<dbReference type="FunCoup" id="A0A068USN0">
    <property type="interactions" value="708"/>
</dbReference>
<feature type="region of interest" description="Disordered" evidence="1">
    <location>
        <begin position="428"/>
        <end position="556"/>
    </location>
</feature>
<dbReference type="OMA" id="INRIWAN"/>
<dbReference type="PANTHER" id="PTHR31071">
    <property type="entry name" value="GB|AAF24581.1"/>
    <property type="match status" value="1"/>
</dbReference>
<dbReference type="EMBL" id="HG739129">
    <property type="protein sequence ID" value="CDP10628.1"/>
    <property type="molecule type" value="Genomic_DNA"/>
</dbReference>
<feature type="compositionally biased region" description="Polar residues" evidence="1">
    <location>
        <begin position="527"/>
        <end position="538"/>
    </location>
</feature>
<dbReference type="Proteomes" id="UP000295252">
    <property type="component" value="Chromosome VIII"/>
</dbReference>
<feature type="compositionally biased region" description="Low complexity" evidence="1">
    <location>
        <begin position="163"/>
        <end position="173"/>
    </location>
</feature>
<dbReference type="OrthoDB" id="691984at2759"/>
<accession>A0A068USN0</accession>
<feature type="compositionally biased region" description="Polar residues" evidence="1">
    <location>
        <begin position="448"/>
        <end position="470"/>
    </location>
</feature>
<reference evidence="3" key="1">
    <citation type="journal article" date="2014" name="Science">
        <title>The coffee genome provides insight into the convergent evolution of caffeine biosynthesis.</title>
        <authorList>
            <person name="Denoeud F."/>
            <person name="Carretero-Paulet L."/>
            <person name="Dereeper A."/>
            <person name="Droc G."/>
            <person name="Guyot R."/>
            <person name="Pietrella M."/>
            <person name="Zheng C."/>
            <person name="Alberti A."/>
            <person name="Anthony F."/>
            <person name="Aprea G."/>
            <person name="Aury J.M."/>
            <person name="Bento P."/>
            <person name="Bernard M."/>
            <person name="Bocs S."/>
            <person name="Campa C."/>
            <person name="Cenci A."/>
            <person name="Combes M.C."/>
            <person name="Crouzillat D."/>
            <person name="Da Silva C."/>
            <person name="Daddiego L."/>
            <person name="De Bellis F."/>
            <person name="Dussert S."/>
            <person name="Garsmeur O."/>
            <person name="Gayraud T."/>
            <person name="Guignon V."/>
            <person name="Jahn K."/>
            <person name="Jamilloux V."/>
            <person name="Joet T."/>
            <person name="Labadie K."/>
            <person name="Lan T."/>
            <person name="Leclercq J."/>
            <person name="Lepelley M."/>
            <person name="Leroy T."/>
            <person name="Li L.T."/>
            <person name="Librado P."/>
            <person name="Lopez L."/>
            <person name="Munoz A."/>
            <person name="Noel B."/>
            <person name="Pallavicini A."/>
            <person name="Perrotta G."/>
            <person name="Poncet V."/>
            <person name="Pot D."/>
            <person name="Priyono X."/>
            <person name="Rigoreau M."/>
            <person name="Rouard M."/>
            <person name="Rozas J."/>
            <person name="Tranchant-Dubreuil C."/>
            <person name="VanBuren R."/>
            <person name="Zhang Q."/>
            <person name="Andrade A.C."/>
            <person name="Argout X."/>
            <person name="Bertrand B."/>
            <person name="de Kochko A."/>
            <person name="Graziosi G."/>
            <person name="Henry R.J."/>
            <person name="Jayarama X."/>
            <person name="Ming R."/>
            <person name="Nagai C."/>
            <person name="Rounsley S."/>
            <person name="Sankoff D."/>
            <person name="Giuliano G."/>
            <person name="Albert V.A."/>
            <person name="Wincker P."/>
            <person name="Lashermes P."/>
        </authorList>
    </citation>
    <scope>NUCLEOTIDE SEQUENCE [LARGE SCALE GENOMIC DNA]</scope>
    <source>
        <strain evidence="3">cv. DH200-94</strain>
    </source>
</reference>
<feature type="compositionally biased region" description="Basic and acidic residues" evidence="1">
    <location>
        <begin position="486"/>
        <end position="510"/>
    </location>
</feature>
<dbReference type="InterPro" id="IPR043424">
    <property type="entry name" value="BLT-like"/>
</dbReference>
<organism evidence="2 3">
    <name type="scientific">Coffea canephora</name>
    <name type="common">Robusta coffee</name>
    <dbReference type="NCBI Taxonomy" id="49390"/>
    <lineage>
        <taxon>Eukaryota</taxon>
        <taxon>Viridiplantae</taxon>
        <taxon>Streptophyta</taxon>
        <taxon>Embryophyta</taxon>
        <taxon>Tracheophyta</taxon>
        <taxon>Spermatophyta</taxon>
        <taxon>Magnoliopsida</taxon>
        <taxon>eudicotyledons</taxon>
        <taxon>Gunneridae</taxon>
        <taxon>Pentapetalae</taxon>
        <taxon>asterids</taxon>
        <taxon>lamiids</taxon>
        <taxon>Gentianales</taxon>
        <taxon>Rubiaceae</taxon>
        <taxon>Ixoroideae</taxon>
        <taxon>Gardenieae complex</taxon>
        <taxon>Bertiereae - Coffeeae clade</taxon>
        <taxon>Coffeeae</taxon>
        <taxon>Coffea</taxon>
    </lineage>
</organism>
<dbReference type="STRING" id="49390.A0A068USN0"/>
<dbReference type="InParanoid" id="A0A068USN0"/>
<keyword evidence="3" id="KW-1185">Reference proteome</keyword>
<evidence type="ECO:0000313" key="3">
    <source>
        <dbReference type="Proteomes" id="UP000295252"/>
    </source>
</evidence>
<proteinExistence type="predicted"/>
<feature type="region of interest" description="Disordered" evidence="1">
    <location>
        <begin position="1"/>
        <end position="32"/>
    </location>
</feature>
<evidence type="ECO:0000313" key="2">
    <source>
        <dbReference type="EMBL" id="CDP10628.1"/>
    </source>
</evidence>
<protein>
    <submittedName>
        <fullName evidence="2">Uncharacterized protein</fullName>
    </submittedName>
</protein>
<name>A0A068USN0_COFCA</name>
<dbReference type="PANTHER" id="PTHR31071:SF7">
    <property type="entry name" value="OS04G0382800 PROTEIN"/>
    <property type="match status" value="1"/>
</dbReference>
<evidence type="ECO:0000256" key="1">
    <source>
        <dbReference type="SAM" id="MobiDB-lite"/>
    </source>
</evidence>
<gene>
    <name evidence="2" type="ORF">GSCOC_T00031402001</name>
</gene>
<dbReference type="Gramene" id="CDP10628">
    <property type="protein sequence ID" value="CDP10628"/>
    <property type="gene ID" value="GSCOC_T00031402001"/>
</dbReference>
<sequence length="556" mass="62932">MQRQQNRGMMEMGDFVPKIRKRGCSTSSSSSSKVHSYRFKRAILVGKKARGGIGLGGSRSSTPVPSWKMTPLKSAIDSPKFSQKSNGGGRSRPVSARRLAATLWEMNEMPSPKLSENLEEEKKRNKKLMMLKKEKLRSSVPPHLSDPSHSPVSERMDRSGTGSYQRRSSSVSQRLRTLDHNAAVFDSLSSASLMEIETRSRAQTPSGSVVGVRNRLKDVSNALTTSKELLKIINRIWANADQPSSSMSLVSALHAELERARLQVNQLIQEQHMDQNEISYMIKCFAEEKAAWKSKERQAVESAIDTIAGELEVERKLRTRFESLNKKLGKELSETKASFMKAVKELESEKRTREIMEQVYDELARDVDEDRAVEVLKRDAEKVREEIEKEREMLHLAGTLREERDAKHQFEEKDTAVDKLKKQIEAFLGKKKGKEKRSDSHNFGNGKGRNSFTGQIPRRSSSLQRSTSDTAEWGFKSRGMQNPADGIDRERFSELEKQAQRKSSADETQRYKSQPWPSRDPHGAVQERNSFSQGSGSKSRLAESRGDGQSARRSRR</sequence>
<dbReference type="PhylomeDB" id="A0A068USN0"/>
<dbReference type="AlphaFoldDB" id="A0A068USN0"/>
<feature type="region of interest" description="Disordered" evidence="1">
    <location>
        <begin position="50"/>
        <end position="94"/>
    </location>
</feature>
<feature type="region of interest" description="Disordered" evidence="1">
    <location>
        <begin position="132"/>
        <end position="173"/>
    </location>
</feature>